<dbReference type="InterPro" id="IPR000375">
    <property type="entry name" value="Dynamin_stalk"/>
</dbReference>
<feature type="domain" description="Dynamin stalk" evidence="1">
    <location>
        <begin position="3"/>
        <end position="100"/>
    </location>
</feature>
<dbReference type="AlphaFoldDB" id="A0A820D2Q1"/>
<dbReference type="PANTHER" id="PTHR11566">
    <property type="entry name" value="DYNAMIN"/>
    <property type="match status" value="1"/>
</dbReference>
<accession>A0A820D2Q1</accession>
<dbReference type="Gene3D" id="1.20.120.1240">
    <property type="entry name" value="Dynamin, middle domain"/>
    <property type="match status" value="1"/>
</dbReference>
<dbReference type="GO" id="GO:0005874">
    <property type="term" value="C:microtubule"/>
    <property type="evidence" value="ECO:0007669"/>
    <property type="project" value="TreeGrafter"/>
</dbReference>
<evidence type="ECO:0000313" key="2">
    <source>
        <dbReference type="EMBL" id="CAF4224785.1"/>
    </source>
</evidence>
<comment type="caution">
    <text evidence="2">The sequence shown here is derived from an EMBL/GenBank/DDBJ whole genome shotgun (WGS) entry which is preliminary data.</text>
</comment>
<sequence length="350" mass="40711">MKQREEQFFIDHKQAFEHLPDEFKGSKQLVKRLATIQQERIRSTFPDIIKRLRKQIAEKKAQLKKIPASMNTESECWTTFQSMINIYRESISDNVKGEYGQVASTDIINVPITSKNVKDDSDSDINFDVASVGSDEGLLSHEDEYHIAYHIYHLQLEFQKECKNSFTNFFSSNYHKIVLREIDRTAGVSLPNFPSYQIIVGLFRKELQKLPGCCHELVGKIHEYMSKCLLRLFDDAFSNDYRRLKDRLKEVVIKQLNDVKEKLSERVLEILDTERRVFTLNHYYMDTINKLKEKNKEKNDDQQASIKASSTPMAKNSTNITAYIPVSNEAQAAYDIQIALHSYSKVIYSN</sequence>
<dbReference type="GO" id="GO:0016020">
    <property type="term" value="C:membrane"/>
    <property type="evidence" value="ECO:0007669"/>
    <property type="project" value="TreeGrafter"/>
</dbReference>
<evidence type="ECO:0000313" key="3">
    <source>
        <dbReference type="Proteomes" id="UP000663881"/>
    </source>
</evidence>
<dbReference type="Pfam" id="PF01031">
    <property type="entry name" value="Dynamin_M"/>
    <property type="match status" value="2"/>
</dbReference>
<proteinExistence type="predicted"/>
<organism evidence="2 3">
    <name type="scientific">Adineta steineri</name>
    <dbReference type="NCBI Taxonomy" id="433720"/>
    <lineage>
        <taxon>Eukaryota</taxon>
        <taxon>Metazoa</taxon>
        <taxon>Spiralia</taxon>
        <taxon>Gnathifera</taxon>
        <taxon>Rotifera</taxon>
        <taxon>Eurotatoria</taxon>
        <taxon>Bdelloidea</taxon>
        <taxon>Adinetida</taxon>
        <taxon>Adinetidae</taxon>
        <taxon>Adineta</taxon>
    </lineage>
</organism>
<dbReference type="Proteomes" id="UP000663881">
    <property type="component" value="Unassembled WGS sequence"/>
</dbReference>
<dbReference type="InterPro" id="IPR022812">
    <property type="entry name" value="Dynamin"/>
</dbReference>
<dbReference type="GO" id="GO:0003924">
    <property type="term" value="F:GTPase activity"/>
    <property type="evidence" value="ECO:0007669"/>
    <property type="project" value="TreeGrafter"/>
</dbReference>
<dbReference type="GO" id="GO:0008017">
    <property type="term" value="F:microtubule binding"/>
    <property type="evidence" value="ECO:0007669"/>
    <property type="project" value="TreeGrafter"/>
</dbReference>
<name>A0A820D2Q1_9BILA</name>
<reference evidence="2" key="1">
    <citation type="submission" date="2021-02" db="EMBL/GenBank/DDBJ databases">
        <authorList>
            <person name="Nowell W R."/>
        </authorList>
    </citation>
    <scope>NUCLEOTIDE SEQUENCE</scope>
</reference>
<gene>
    <name evidence="2" type="ORF">OKA104_LOCUS42236</name>
</gene>
<feature type="domain" description="Dynamin stalk" evidence="1">
    <location>
        <begin position="142"/>
        <end position="292"/>
    </location>
</feature>
<protein>
    <recommendedName>
        <fullName evidence="1">Dynamin stalk domain-containing protein</fullName>
    </recommendedName>
</protein>
<dbReference type="EMBL" id="CAJOAY010010645">
    <property type="protein sequence ID" value="CAF4224785.1"/>
    <property type="molecule type" value="Genomic_DNA"/>
</dbReference>
<dbReference type="PANTHER" id="PTHR11566:SF173">
    <property type="entry name" value="DYNAMIN-RELATED PROTEIN 4C"/>
    <property type="match status" value="1"/>
</dbReference>
<evidence type="ECO:0000259" key="1">
    <source>
        <dbReference type="Pfam" id="PF01031"/>
    </source>
</evidence>
<dbReference type="GO" id="GO:0005737">
    <property type="term" value="C:cytoplasm"/>
    <property type="evidence" value="ECO:0007669"/>
    <property type="project" value="TreeGrafter"/>
</dbReference>